<dbReference type="FunFam" id="3.40.50.300:FF:000296">
    <property type="entry name" value="ATP-dependent DNA helicase RecQ"/>
    <property type="match status" value="1"/>
</dbReference>
<keyword evidence="10" id="KW-0067">ATP-binding</keyword>
<dbReference type="InterPro" id="IPR006293">
    <property type="entry name" value="DNA_helicase_ATP-dep_RecQ_bac"/>
</dbReference>
<keyword evidence="4" id="KW-0479">Metal-binding</keyword>
<dbReference type="GO" id="GO:0003677">
    <property type="term" value="F:DNA binding"/>
    <property type="evidence" value="ECO:0007669"/>
    <property type="project" value="UniProtKB-KW"/>
</dbReference>
<comment type="cofactor">
    <cofactor evidence="2">
        <name>Zn(2+)</name>
        <dbReference type="ChEBI" id="CHEBI:29105"/>
    </cofactor>
</comment>
<dbReference type="SUPFAM" id="SSF47819">
    <property type="entry name" value="HRDC-like"/>
    <property type="match status" value="1"/>
</dbReference>
<evidence type="ECO:0000256" key="14">
    <source>
        <dbReference type="ARBA" id="ARBA00023235"/>
    </source>
</evidence>
<evidence type="ECO:0000256" key="11">
    <source>
        <dbReference type="ARBA" id="ARBA00023125"/>
    </source>
</evidence>
<evidence type="ECO:0000256" key="4">
    <source>
        <dbReference type="ARBA" id="ARBA00022723"/>
    </source>
</evidence>
<accession>A0A0E3SNA9</accession>
<evidence type="ECO:0000256" key="5">
    <source>
        <dbReference type="ARBA" id="ARBA00022741"/>
    </source>
</evidence>
<dbReference type="KEGG" id="mbak:MSBR3_3373"/>
<dbReference type="AlphaFoldDB" id="A0A0E3SNA9"/>
<dbReference type="OrthoDB" id="114759at2157"/>
<gene>
    <name evidence="21" type="ORF">MSBR3_3373</name>
</gene>
<dbReference type="GO" id="GO:0043138">
    <property type="term" value="F:3'-5' DNA helicase activity"/>
    <property type="evidence" value="ECO:0007669"/>
    <property type="project" value="UniProtKB-EC"/>
</dbReference>
<dbReference type="InterPro" id="IPR011545">
    <property type="entry name" value="DEAD/DEAH_box_helicase_dom"/>
</dbReference>
<protein>
    <recommendedName>
        <fullName evidence="16">DNA 3'-5' helicase</fullName>
        <ecNumber evidence="16">5.6.2.4</ecNumber>
    </recommendedName>
</protein>
<evidence type="ECO:0000256" key="6">
    <source>
        <dbReference type="ARBA" id="ARBA00022763"/>
    </source>
</evidence>
<dbReference type="STRING" id="1434107.MSBR3_3373"/>
<keyword evidence="8 21" id="KW-0347">Helicase</keyword>
<dbReference type="HOGENOM" id="CLU_001103_7_0_2"/>
<dbReference type="Pfam" id="PF16124">
    <property type="entry name" value="RecQ_Zn_bind"/>
    <property type="match status" value="1"/>
</dbReference>
<dbReference type="InterPro" id="IPR004589">
    <property type="entry name" value="DNA_helicase_ATP-dep_RecQ"/>
</dbReference>
<dbReference type="FunFam" id="3.40.50.300:FF:000156">
    <property type="entry name" value="ATP-dependent DNA helicase recQ"/>
    <property type="match status" value="1"/>
</dbReference>
<dbReference type="Pfam" id="PF14493">
    <property type="entry name" value="HTH_40"/>
    <property type="match status" value="1"/>
</dbReference>
<dbReference type="Pfam" id="PF09382">
    <property type="entry name" value="RQC"/>
    <property type="match status" value="1"/>
</dbReference>
<dbReference type="Gene3D" id="1.10.150.80">
    <property type="entry name" value="HRDC domain"/>
    <property type="match status" value="1"/>
</dbReference>
<keyword evidence="7" id="KW-0378">Hydrolase</keyword>
<dbReference type="SMART" id="SM00341">
    <property type="entry name" value="HRDC"/>
    <property type="match status" value="1"/>
</dbReference>
<evidence type="ECO:0000313" key="21">
    <source>
        <dbReference type="EMBL" id="AKB83951.1"/>
    </source>
</evidence>
<dbReference type="CDD" id="cd18794">
    <property type="entry name" value="SF2_C_RecQ"/>
    <property type="match status" value="1"/>
</dbReference>
<dbReference type="SUPFAM" id="SSF46785">
    <property type="entry name" value="Winged helix' DNA-binding domain"/>
    <property type="match status" value="1"/>
</dbReference>
<dbReference type="PANTHER" id="PTHR13710">
    <property type="entry name" value="DNA HELICASE RECQ FAMILY MEMBER"/>
    <property type="match status" value="1"/>
</dbReference>
<name>A0A0E3SNA9_METBA</name>
<dbReference type="GO" id="GO:0009378">
    <property type="term" value="F:four-way junction helicase activity"/>
    <property type="evidence" value="ECO:0007669"/>
    <property type="project" value="TreeGrafter"/>
</dbReference>
<dbReference type="GO" id="GO:0005737">
    <property type="term" value="C:cytoplasm"/>
    <property type="evidence" value="ECO:0007669"/>
    <property type="project" value="TreeGrafter"/>
</dbReference>
<dbReference type="Gene3D" id="1.10.10.10">
    <property type="entry name" value="Winged helix-like DNA-binding domain superfamily/Winged helix DNA-binding domain"/>
    <property type="match status" value="1"/>
</dbReference>
<dbReference type="EMBL" id="CP009517">
    <property type="protein sequence ID" value="AKB83951.1"/>
    <property type="molecule type" value="Genomic_DNA"/>
</dbReference>
<evidence type="ECO:0000259" key="20">
    <source>
        <dbReference type="PROSITE" id="PS51194"/>
    </source>
</evidence>
<dbReference type="SUPFAM" id="SSF52540">
    <property type="entry name" value="P-loop containing nucleoside triphosphate hydrolases"/>
    <property type="match status" value="1"/>
</dbReference>
<keyword evidence="22" id="KW-1185">Reference proteome</keyword>
<evidence type="ECO:0000256" key="8">
    <source>
        <dbReference type="ARBA" id="ARBA00022806"/>
    </source>
</evidence>
<dbReference type="InterPro" id="IPR044876">
    <property type="entry name" value="HRDC_dom_sf"/>
</dbReference>
<comment type="catalytic activity">
    <reaction evidence="15">
        <text>Couples ATP hydrolysis with the unwinding of duplex DNA by translocating in the 3'-5' direction.</text>
        <dbReference type="EC" id="5.6.2.4"/>
    </reaction>
</comment>
<keyword evidence="6" id="KW-0227">DNA damage</keyword>
<dbReference type="RefSeq" id="WP_080942373.1">
    <property type="nucleotide sequence ID" value="NZ_CP009517.1"/>
</dbReference>
<dbReference type="GeneID" id="24791036"/>
<feature type="domain" description="Helicase ATP-binding" evidence="19">
    <location>
        <begin position="46"/>
        <end position="217"/>
    </location>
</feature>
<dbReference type="GO" id="GO:0000724">
    <property type="term" value="P:double-strand break repair via homologous recombination"/>
    <property type="evidence" value="ECO:0007669"/>
    <property type="project" value="TreeGrafter"/>
</dbReference>
<keyword evidence="9" id="KW-0862">Zinc</keyword>
<dbReference type="PATRIC" id="fig|1434107.4.peg.4239"/>
<evidence type="ECO:0000256" key="15">
    <source>
        <dbReference type="ARBA" id="ARBA00034617"/>
    </source>
</evidence>
<dbReference type="InterPro" id="IPR036390">
    <property type="entry name" value="WH_DNA-bd_sf"/>
</dbReference>
<dbReference type="InterPro" id="IPR002121">
    <property type="entry name" value="HRDC_dom"/>
</dbReference>
<organism evidence="21 22">
    <name type="scientific">Methanosarcina barkeri 3</name>
    <dbReference type="NCBI Taxonomy" id="1434107"/>
    <lineage>
        <taxon>Archaea</taxon>
        <taxon>Methanobacteriati</taxon>
        <taxon>Methanobacteriota</taxon>
        <taxon>Stenosarchaea group</taxon>
        <taxon>Methanomicrobia</taxon>
        <taxon>Methanosarcinales</taxon>
        <taxon>Methanosarcinaceae</taxon>
        <taxon>Methanosarcina</taxon>
    </lineage>
</organism>
<dbReference type="InterPro" id="IPR036388">
    <property type="entry name" value="WH-like_DNA-bd_sf"/>
</dbReference>
<comment type="similarity">
    <text evidence="3">Belongs to the helicase family. RecQ subfamily.</text>
</comment>
<dbReference type="GO" id="GO:0005694">
    <property type="term" value="C:chromosome"/>
    <property type="evidence" value="ECO:0007669"/>
    <property type="project" value="TreeGrafter"/>
</dbReference>
<evidence type="ECO:0000256" key="17">
    <source>
        <dbReference type="SAM" id="Coils"/>
    </source>
</evidence>
<proteinExistence type="inferred from homology"/>
<dbReference type="SMART" id="SM00956">
    <property type="entry name" value="RQC"/>
    <property type="match status" value="1"/>
</dbReference>
<dbReference type="GO" id="GO:0016787">
    <property type="term" value="F:hydrolase activity"/>
    <property type="evidence" value="ECO:0007669"/>
    <property type="project" value="UniProtKB-KW"/>
</dbReference>
<feature type="domain" description="Helicase C-terminal" evidence="20">
    <location>
        <begin position="227"/>
        <end position="390"/>
    </location>
</feature>
<dbReference type="InterPro" id="IPR032284">
    <property type="entry name" value="RecQ_Zn-bd"/>
</dbReference>
<dbReference type="Gene3D" id="3.40.50.300">
    <property type="entry name" value="P-loop containing nucleotide triphosphate hydrolases"/>
    <property type="match status" value="2"/>
</dbReference>
<feature type="domain" description="HRDC" evidence="18">
    <location>
        <begin position="590"/>
        <end position="670"/>
    </location>
</feature>
<evidence type="ECO:0000256" key="3">
    <source>
        <dbReference type="ARBA" id="ARBA00005446"/>
    </source>
</evidence>
<keyword evidence="14" id="KW-0413">Isomerase</keyword>
<keyword evidence="11" id="KW-0238">DNA-binding</keyword>
<evidence type="ECO:0000256" key="7">
    <source>
        <dbReference type="ARBA" id="ARBA00022801"/>
    </source>
</evidence>
<evidence type="ECO:0000256" key="10">
    <source>
        <dbReference type="ARBA" id="ARBA00022840"/>
    </source>
</evidence>
<dbReference type="NCBIfam" id="TIGR00614">
    <property type="entry name" value="recQ_fam"/>
    <property type="match status" value="1"/>
</dbReference>
<dbReference type="NCBIfam" id="TIGR01389">
    <property type="entry name" value="recQ"/>
    <property type="match status" value="1"/>
</dbReference>
<sequence length="915" mass="103626">MSTEYDFLRASKRELEPVPSLSARMYSALHHYFGYTSFRPLQEEIIRDVLERKDVFVLMPTGGGKSICYQLPALLMEGVTIVVSPLISLMKDQVDGLEANGIAAACMNSTQSARENRDVKTAFLENRLKILYIAPERLMMPGTFAFLKKGKVSLFAIDEAHCISEWGHDFRPEYRKLKLLRDPKTGFPDIPVIALTATATERVREDIVSQLNLRLPPEKGPYVASFNRKNLYYEVRPKKETFSEITDYLRRHRGEAGIIYCQSRNSVEALTKKLNLAGFRALPYHAGLSDTERNRNQEMFIKDDMDIIVATIAFGMGIDKSNVRFVIHYDLPRNLESYYQETGRGGRDGSPCECILFFSRGDRFKIEYFISQKTNEKEKDISLVQLRQMVAYCEGNKCRRQTLMEYFGEELSEPCGNCDCCLTPKDTFDGTEAAKKLITCVQELNQRFGTNYVVDVLTGSKNKKIRQNHHERLKSHSSGLEFTKEQWRSLASEMINTGLLDVSGTKYPVLKLNAMSRKILKGLEQIELVCPEGFAPESEESFVPSTVIDKECKKTDDPGLPEEESFPEKFSVASDILKASEARKSIISGKDPDPILFERLKALRKGIALQKNLPPYIIFSDTSLKEMATKFPHTSEEFHSITGVGEHKLRKYGEVFLKEIENYCRDYNLVPAEKFAEKSAEKPTKLKIACKNPEKSVEKPEKLKIVCEDPEQEEISSKEIALNDENPKAEIETFGAVMQDPEPDKINSLEVCKLPIKKSRYLDTSIQDWSEQNSSADDFREIDSIETSSELGIVSTASADSSISVSSEKDSLQRTFSLFTKGFGIDEIADIQGMSIRSIFRQLEQLTLSGDIRGIGGLLPPKKQKQIKSALESLEAELDSLLRARLGENCQEEEMKFFKALLMSRICFSQSEDGE</sequence>
<dbReference type="GO" id="GO:0009432">
    <property type="term" value="P:SOS response"/>
    <property type="evidence" value="ECO:0007669"/>
    <property type="project" value="InterPro"/>
</dbReference>
<evidence type="ECO:0000313" key="22">
    <source>
        <dbReference type="Proteomes" id="UP000033066"/>
    </source>
</evidence>
<dbReference type="InterPro" id="IPR001650">
    <property type="entry name" value="Helicase_C-like"/>
</dbReference>
<dbReference type="CDD" id="cd17920">
    <property type="entry name" value="DEXHc_RecQ"/>
    <property type="match status" value="1"/>
</dbReference>
<dbReference type="Proteomes" id="UP000033066">
    <property type="component" value="Chromosome"/>
</dbReference>
<dbReference type="Pfam" id="PF00270">
    <property type="entry name" value="DEAD"/>
    <property type="match status" value="1"/>
</dbReference>
<dbReference type="GO" id="GO:0046872">
    <property type="term" value="F:metal ion binding"/>
    <property type="evidence" value="ECO:0007669"/>
    <property type="project" value="UniProtKB-KW"/>
</dbReference>
<dbReference type="PROSITE" id="PS51192">
    <property type="entry name" value="HELICASE_ATP_BIND_1"/>
    <property type="match status" value="1"/>
</dbReference>
<dbReference type="InterPro" id="IPR029491">
    <property type="entry name" value="Helicase_HTH"/>
</dbReference>
<dbReference type="GO" id="GO:0005524">
    <property type="term" value="F:ATP binding"/>
    <property type="evidence" value="ECO:0007669"/>
    <property type="project" value="UniProtKB-KW"/>
</dbReference>
<dbReference type="SMART" id="SM00490">
    <property type="entry name" value="HELICc"/>
    <property type="match status" value="1"/>
</dbReference>
<evidence type="ECO:0000256" key="1">
    <source>
        <dbReference type="ARBA" id="ARBA00001946"/>
    </source>
</evidence>
<keyword evidence="13" id="KW-0234">DNA repair</keyword>
<dbReference type="EC" id="5.6.2.4" evidence="16"/>
<dbReference type="InterPro" id="IPR018982">
    <property type="entry name" value="RQC_domain"/>
</dbReference>
<evidence type="ECO:0000256" key="9">
    <source>
        <dbReference type="ARBA" id="ARBA00022833"/>
    </source>
</evidence>
<dbReference type="Pfam" id="PF00271">
    <property type="entry name" value="Helicase_C"/>
    <property type="match status" value="1"/>
</dbReference>
<keyword evidence="12" id="KW-0233">DNA recombination</keyword>
<dbReference type="PROSITE" id="PS51194">
    <property type="entry name" value="HELICASE_CTER"/>
    <property type="match status" value="1"/>
</dbReference>
<evidence type="ECO:0000256" key="13">
    <source>
        <dbReference type="ARBA" id="ARBA00023204"/>
    </source>
</evidence>
<keyword evidence="17" id="KW-0175">Coiled coil</keyword>
<keyword evidence="5" id="KW-0547">Nucleotide-binding</keyword>
<dbReference type="GO" id="GO:0006260">
    <property type="term" value="P:DNA replication"/>
    <property type="evidence" value="ECO:0007669"/>
    <property type="project" value="InterPro"/>
</dbReference>
<dbReference type="PROSITE" id="PS50967">
    <property type="entry name" value="HRDC"/>
    <property type="match status" value="1"/>
</dbReference>
<feature type="coiled-coil region" evidence="17">
    <location>
        <begin position="864"/>
        <end position="891"/>
    </location>
</feature>
<evidence type="ECO:0000256" key="2">
    <source>
        <dbReference type="ARBA" id="ARBA00001947"/>
    </source>
</evidence>
<evidence type="ECO:0000259" key="19">
    <source>
        <dbReference type="PROSITE" id="PS51192"/>
    </source>
</evidence>
<dbReference type="InterPro" id="IPR010997">
    <property type="entry name" value="HRDC-like_sf"/>
</dbReference>
<dbReference type="SMART" id="SM00487">
    <property type="entry name" value="DEXDc"/>
    <property type="match status" value="1"/>
</dbReference>
<dbReference type="PANTHER" id="PTHR13710:SF105">
    <property type="entry name" value="ATP-DEPENDENT DNA HELICASE Q1"/>
    <property type="match status" value="1"/>
</dbReference>
<comment type="cofactor">
    <cofactor evidence="1">
        <name>Mg(2+)</name>
        <dbReference type="ChEBI" id="CHEBI:18420"/>
    </cofactor>
</comment>
<evidence type="ECO:0000256" key="16">
    <source>
        <dbReference type="ARBA" id="ARBA00034808"/>
    </source>
</evidence>
<dbReference type="Pfam" id="PF00570">
    <property type="entry name" value="HRDC"/>
    <property type="match status" value="1"/>
</dbReference>
<reference evidence="21" key="1">
    <citation type="submission" date="2014-07" db="EMBL/GenBank/DDBJ databases">
        <title>Methanogenic archaea and the global carbon cycle.</title>
        <authorList>
            <person name="Henriksen J.R."/>
            <person name="Luke J."/>
            <person name="Reinhart S."/>
            <person name="Benedict M.N."/>
            <person name="Youngblut N.D."/>
            <person name="Metcalf M.E."/>
            <person name="Whitaker R.J."/>
            <person name="Metcalf W.W."/>
        </authorList>
    </citation>
    <scope>NUCLEOTIDE SEQUENCE [LARGE SCALE GENOMIC DNA]</scope>
    <source>
        <strain evidence="21">3</strain>
    </source>
</reference>
<dbReference type="InterPro" id="IPR027417">
    <property type="entry name" value="P-loop_NTPase"/>
</dbReference>
<evidence type="ECO:0000259" key="18">
    <source>
        <dbReference type="PROSITE" id="PS50967"/>
    </source>
</evidence>
<dbReference type="InterPro" id="IPR014001">
    <property type="entry name" value="Helicase_ATP-bd"/>
</dbReference>
<evidence type="ECO:0000256" key="12">
    <source>
        <dbReference type="ARBA" id="ARBA00023172"/>
    </source>
</evidence>
<dbReference type="FunFam" id="1.10.150.80:FF:000002">
    <property type="entry name" value="ATP-dependent DNA helicase RecQ"/>
    <property type="match status" value="1"/>
</dbReference>